<dbReference type="EMBL" id="JARK01000151">
    <property type="protein sequence ID" value="EYC41907.1"/>
    <property type="molecule type" value="Genomic_DNA"/>
</dbReference>
<reference evidence="2" key="1">
    <citation type="journal article" date="2015" name="Nat. Genet.">
        <title>The genome and transcriptome of the zoonotic hookworm Ancylostoma ceylanicum identify infection-specific gene families.</title>
        <authorList>
            <person name="Schwarz E.M."/>
            <person name="Hu Y."/>
            <person name="Antoshechkin I."/>
            <person name="Miller M.M."/>
            <person name="Sternberg P.W."/>
            <person name="Aroian R.V."/>
        </authorList>
    </citation>
    <scope>NUCLEOTIDE SEQUENCE</scope>
    <source>
        <strain evidence="2">HY135</strain>
    </source>
</reference>
<organism evidence="1 2">
    <name type="scientific">Ancylostoma ceylanicum</name>
    <dbReference type="NCBI Taxonomy" id="53326"/>
    <lineage>
        <taxon>Eukaryota</taxon>
        <taxon>Metazoa</taxon>
        <taxon>Ecdysozoa</taxon>
        <taxon>Nematoda</taxon>
        <taxon>Chromadorea</taxon>
        <taxon>Rhabditida</taxon>
        <taxon>Rhabditina</taxon>
        <taxon>Rhabditomorpha</taxon>
        <taxon>Strongyloidea</taxon>
        <taxon>Ancylostomatidae</taxon>
        <taxon>Ancylostomatinae</taxon>
        <taxon>Ancylostoma</taxon>
    </lineage>
</organism>
<protein>
    <submittedName>
        <fullName evidence="1">Uncharacterized protein</fullName>
    </submittedName>
</protein>
<comment type="caution">
    <text evidence="1">The sequence shown here is derived from an EMBL/GenBank/DDBJ whole genome shotgun (WGS) entry which is preliminary data.</text>
</comment>
<evidence type="ECO:0000313" key="1">
    <source>
        <dbReference type="EMBL" id="EYC41907.1"/>
    </source>
</evidence>
<name>A0A016WRK5_9BILA</name>
<dbReference type="AlphaFoldDB" id="A0A016WRK5"/>
<dbReference type="Proteomes" id="UP000024635">
    <property type="component" value="Unassembled WGS sequence"/>
</dbReference>
<evidence type="ECO:0000313" key="2">
    <source>
        <dbReference type="Proteomes" id="UP000024635"/>
    </source>
</evidence>
<proteinExistence type="predicted"/>
<sequence>MKKLGSAPDVSPILAGAPLFQRHGVFRTGETLAQIGDFGLRNEMSHSQQNLTSIALFPISSERRLTACTRRSSISPSIYAALTNRRRNSIGIGSVMFQWIG</sequence>
<accession>A0A016WRK5</accession>
<gene>
    <name evidence="1" type="primary">Acey_s0551.g3321</name>
    <name evidence="1" type="ORF">Y032_0551g3321</name>
</gene>
<keyword evidence="2" id="KW-1185">Reference proteome</keyword>